<accession>A0AAJ0EZR8</accession>
<keyword evidence="3" id="KW-1185">Reference proteome</keyword>
<protein>
    <recommendedName>
        <fullName evidence="4">Secreted protein</fullName>
    </recommendedName>
</protein>
<reference evidence="2" key="1">
    <citation type="submission" date="2021-06" db="EMBL/GenBank/DDBJ databases">
        <title>Comparative genomics, transcriptomics and evolutionary studies reveal genomic signatures of adaptation to plant cell wall in hemibiotrophic fungi.</title>
        <authorList>
            <consortium name="DOE Joint Genome Institute"/>
            <person name="Baroncelli R."/>
            <person name="Diaz J.F."/>
            <person name="Benocci T."/>
            <person name="Peng M."/>
            <person name="Battaglia E."/>
            <person name="Haridas S."/>
            <person name="Andreopoulos W."/>
            <person name="Labutti K."/>
            <person name="Pangilinan J."/>
            <person name="Floch G.L."/>
            <person name="Makela M.R."/>
            <person name="Henrissat B."/>
            <person name="Grigoriev I.V."/>
            <person name="Crouch J.A."/>
            <person name="De Vries R.P."/>
            <person name="Sukno S.A."/>
            <person name="Thon M.R."/>
        </authorList>
    </citation>
    <scope>NUCLEOTIDE SEQUENCE</scope>
    <source>
        <strain evidence="2">CBS 193.32</strain>
    </source>
</reference>
<organism evidence="2 3">
    <name type="scientific">Colletotrichum godetiae</name>
    <dbReference type="NCBI Taxonomy" id="1209918"/>
    <lineage>
        <taxon>Eukaryota</taxon>
        <taxon>Fungi</taxon>
        <taxon>Dikarya</taxon>
        <taxon>Ascomycota</taxon>
        <taxon>Pezizomycotina</taxon>
        <taxon>Sordariomycetes</taxon>
        <taxon>Hypocreomycetidae</taxon>
        <taxon>Glomerellales</taxon>
        <taxon>Glomerellaceae</taxon>
        <taxon>Colletotrichum</taxon>
        <taxon>Colletotrichum acutatum species complex</taxon>
    </lineage>
</organism>
<dbReference type="RefSeq" id="XP_060433616.1">
    <property type="nucleotide sequence ID" value="XM_060567175.1"/>
</dbReference>
<dbReference type="AlphaFoldDB" id="A0AAJ0EZR8"/>
<dbReference type="GeneID" id="85451701"/>
<sequence length="103" mass="11615">MHYGFPFSCWSPLVLQNTLFCVCLQTIFTTSCEEGDPSVQSAYMPLSLLTSKRAADPLPPTAHHLSRRCCQLTLPIIVTKVPWFVSEPHRVLFLVPAKALWRA</sequence>
<comment type="caution">
    <text evidence="2">The sequence shown here is derived from an EMBL/GenBank/DDBJ whole genome shotgun (WGS) entry which is preliminary data.</text>
</comment>
<evidence type="ECO:0000313" key="2">
    <source>
        <dbReference type="EMBL" id="KAK1689921.1"/>
    </source>
</evidence>
<feature type="chain" id="PRO_5042474535" description="Secreted protein" evidence="1">
    <location>
        <begin position="17"/>
        <end position="103"/>
    </location>
</feature>
<name>A0AAJ0EZR8_9PEZI</name>
<dbReference type="Proteomes" id="UP001224890">
    <property type="component" value="Unassembled WGS sequence"/>
</dbReference>
<evidence type="ECO:0000256" key="1">
    <source>
        <dbReference type="SAM" id="SignalP"/>
    </source>
</evidence>
<evidence type="ECO:0008006" key="4">
    <source>
        <dbReference type="Google" id="ProtNLM"/>
    </source>
</evidence>
<gene>
    <name evidence="2" type="ORF">BDP55DRAFT_383164</name>
</gene>
<proteinExistence type="predicted"/>
<keyword evidence="1" id="KW-0732">Signal</keyword>
<feature type="signal peptide" evidence="1">
    <location>
        <begin position="1"/>
        <end position="16"/>
    </location>
</feature>
<dbReference type="EMBL" id="JAHMHR010000007">
    <property type="protein sequence ID" value="KAK1689921.1"/>
    <property type="molecule type" value="Genomic_DNA"/>
</dbReference>
<evidence type="ECO:0000313" key="3">
    <source>
        <dbReference type="Proteomes" id="UP001224890"/>
    </source>
</evidence>